<evidence type="ECO:0000256" key="1">
    <source>
        <dbReference type="PIRSR" id="PIRSR001359-1"/>
    </source>
</evidence>
<dbReference type="PANTHER" id="PTHR30304">
    <property type="entry name" value="D-TAGATOSE-1,6-BISPHOSPHATE ALDOLASE"/>
    <property type="match status" value="1"/>
</dbReference>
<dbReference type="AlphaFoldDB" id="A0A4R5A2B2"/>
<dbReference type="CDD" id="cd00947">
    <property type="entry name" value="TBP_aldolase_IIB"/>
    <property type="match status" value="1"/>
</dbReference>
<evidence type="ECO:0000313" key="4">
    <source>
        <dbReference type="Proteomes" id="UP000295217"/>
    </source>
</evidence>
<feature type="binding site" evidence="2">
    <location>
        <position position="105"/>
    </location>
    <ligand>
        <name>Zn(2+)</name>
        <dbReference type="ChEBI" id="CHEBI:29105"/>
        <label>2</label>
    </ligand>
</feature>
<feature type="binding site" evidence="2">
    <location>
        <position position="84"/>
    </location>
    <ligand>
        <name>Zn(2+)</name>
        <dbReference type="ChEBI" id="CHEBI:29105"/>
        <label>1</label>
        <note>catalytic</note>
    </ligand>
</feature>
<accession>A0A4R5A2B2</accession>
<dbReference type="PIRSF" id="PIRSF001359">
    <property type="entry name" value="F_bP_aldolase_II"/>
    <property type="match status" value="1"/>
</dbReference>
<keyword evidence="4" id="KW-1185">Reference proteome</keyword>
<dbReference type="PROSITE" id="PS00602">
    <property type="entry name" value="ALDOLASE_CLASS_II_1"/>
    <property type="match status" value="1"/>
</dbReference>
<feature type="binding site" evidence="2">
    <location>
        <position position="141"/>
    </location>
    <ligand>
        <name>Zn(2+)</name>
        <dbReference type="ChEBI" id="CHEBI:29105"/>
        <label>2</label>
    </ligand>
</feature>
<reference evidence="3 4" key="1">
    <citation type="submission" date="2019-02" db="EMBL/GenBank/DDBJ databases">
        <title>Draft genome sequences of novel Actinobacteria.</title>
        <authorList>
            <person name="Sahin N."/>
            <person name="Ay H."/>
            <person name="Saygin H."/>
        </authorList>
    </citation>
    <scope>NUCLEOTIDE SEQUENCE [LARGE SCALE GENOMIC DNA]</scope>
    <source>
        <strain evidence="3 4">8K307</strain>
    </source>
</reference>
<sequence>MTLVTNRTLLDVAAGAGFGVGAFNVADLTMAQAVLDAARATESPVIVETLAGAHPHCSDETFWALLLELIDGYPEVPVALHLDHGPSYETCARAISAGFTSVMIDGSLDGAGRPASFEQNVAVTRRVVAYAHERGVSVEGELGTIGGSKDGTVRAEIVLADPAQAASFVAATGVDALAVAIGTSHGAYKFDTPPDGSVLRLDLVAEIAALVPGTHLVLHGSSSLPASLRARVNACGGRVPESWGVADEEKVRAVKLGIRKINQGMDHYLAFTAGVREALAADPVSVDPAVYLAAGRESAQRLLEERMVLFGQAGQASRYRR</sequence>
<dbReference type="OrthoDB" id="9803995at2"/>
<proteinExistence type="predicted"/>
<comment type="cofactor">
    <cofactor evidence="2">
        <name>Zn(2+)</name>
        <dbReference type="ChEBI" id="CHEBI:29105"/>
    </cofactor>
    <text evidence="2">Binds 2 Zn(2+) ions per subunit. One is catalytic and the other provides a structural contribution.</text>
</comment>
<feature type="binding site" evidence="2">
    <location>
        <position position="219"/>
    </location>
    <ligand>
        <name>Zn(2+)</name>
        <dbReference type="ChEBI" id="CHEBI:29105"/>
        <label>1</label>
        <note>catalytic</note>
    </ligand>
</feature>
<keyword evidence="2" id="KW-0862">Zinc</keyword>
<comment type="caution">
    <text evidence="3">The sequence shown here is derived from an EMBL/GenBank/DDBJ whole genome shotgun (WGS) entry which is preliminary data.</text>
</comment>
<dbReference type="InterPro" id="IPR000771">
    <property type="entry name" value="FBA_II"/>
</dbReference>
<organism evidence="3 4">
    <name type="scientific">Jiangella aurantiaca</name>
    <dbReference type="NCBI Taxonomy" id="2530373"/>
    <lineage>
        <taxon>Bacteria</taxon>
        <taxon>Bacillati</taxon>
        <taxon>Actinomycetota</taxon>
        <taxon>Actinomycetes</taxon>
        <taxon>Jiangellales</taxon>
        <taxon>Jiangellaceae</taxon>
        <taxon>Jiangella</taxon>
    </lineage>
</organism>
<dbReference type="InterPro" id="IPR013785">
    <property type="entry name" value="Aldolase_TIM"/>
</dbReference>
<dbReference type="Pfam" id="PF01116">
    <property type="entry name" value="F_bP_aldolase"/>
    <property type="match status" value="1"/>
</dbReference>
<dbReference type="NCBIfam" id="TIGR00167">
    <property type="entry name" value="cbbA"/>
    <property type="match status" value="1"/>
</dbReference>
<evidence type="ECO:0000313" key="3">
    <source>
        <dbReference type="EMBL" id="TDD65921.1"/>
    </source>
</evidence>
<dbReference type="GO" id="GO:0005975">
    <property type="term" value="P:carbohydrate metabolic process"/>
    <property type="evidence" value="ECO:0007669"/>
    <property type="project" value="InterPro"/>
</dbReference>
<dbReference type="GO" id="GO:0016832">
    <property type="term" value="F:aldehyde-lyase activity"/>
    <property type="evidence" value="ECO:0007669"/>
    <property type="project" value="InterPro"/>
</dbReference>
<dbReference type="Gene3D" id="3.20.20.70">
    <property type="entry name" value="Aldolase class I"/>
    <property type="match status" value="1"/>
</dbReference>
<dbReference type="RefSeq" id="WP_132106210.1">
    <property type="nucleotide sequence ID" value="NZ_SMLB01000045.1"/>
</dbReference>
<gene>
    <name evidence="3" type="ORF">E1262_23540</name>
</gene>
<dbReference type="InterPro" id="IPR050246">
    <property type="entry name" value="Class_II_FBP_aldolase"/>
</dbReference>
<dbReference type="Proteomes" id="UP000295217">
    <property type="component" value="Unassembled WGS sequence"/>
</dbReference>
<keyword evidence="2" id="KW-0479">Metal-binding</keyword>
<dbReference type="SUPFAM" id="SSF51569">
    <property type="entry name" value="Aldolase"/>
    <property type="match status" value="1"/>
</dbReference>
<name>A0A4R5A2B2_9ACTN</name>
<dbReference type="PANTHER" id="PTHR30304:SF0">
    <property type="entry name" value="D-TAGATOSE-1,6-BISPHOSPHATE ALDOLASE SUBUNIT GATY-RELATED"/>
    <property type="match status" value="1"/>
</dbReference>
<dbReference type="GO" id="GO:0008270">
    <property type="term" value="F:zinc ion binding"/>
    <property type="evidence" value="ECO:0007669"/>
    <property type="project" value="InterPro"/>
</dbReference>
<protein>
    <submittedName>
        <fullName evidence="3">Ketose-bisphosphate aldolase</fullName>
    </submittedName>
</protein>
<dbReference type="EMBL" id="SMLB01000045">
    <property type="protein sequence ID" value="TDD65921.1"/>
    <property type="molecule type" value="Genomic_DNA"/>
</dbReference>
<feature type="binding site" evidence="2">
    <location>
        <position position="185"/>
    </location>
    <ligand>
        <name>Zn(2+)</name>
        <dbReference type="ChEBI" id="CHEBI:29105"/>
        <label>1</label>
        <note>catalytic</note>
    </ligand>
</feature>
<evidence type="ECO:0000256" key="2">
    <source>
        <dbReference type="PIRSR" id="PIRSR001359-3"/>
    </source>
</evidence>
<feature type="active site" description="Proton donor" evidence="1">
    <location>
        <position position="83"/>
    </location>
</feature>